<dbReference type="NCBIfam" id="TIGR00020">
    <property type="entry name" value="prfB"/>
    <property type="match status" value="1"/>
</dbReference>
<dbReference type="OrthoDB" id="2019491at2759"/>
<reference evidence="9" key="1">
    <citation type="journal article" date="2019" name="Nat. Commun.">
        <title>Expansion of phycobilisome linker gene families in mesophilic red algae.</title>
        <authorList>
            <person name="Lee J."/>
            <person name="Kim D."/>
            <person name="Bhattacharya D."/>
            <person name="Yoon H.S."/>
        </authorList>
    </citation>
    <scope>NUCLEOTIDE SEQUENCE [LARGE SCALE GENOMIC DNA]</scope>
    <source>
        <strain evidence="9">CCMP 1328</strain>
    </source>
</reference>
<dbReference type="Proteomes" id="UP000324585">
    <property type="component" value="Unassembled WGS sequence"/>
</dbReference>
<keyword evidence="3" id="KW-0963">Cytoplasm</keyword>
<protein>
    <submittedName>
        <fullName evidence="8">Peptide chain release factor 2</fullName>
    </submittedName>
</protein>
<sequence>MQHAAKLDEHQAAVRDLEAASAQEGFWDDQKAAQTQMARLAHHQKVLRRAHSWSASVGNVRATLELVHEMMSGTPSSSRHGESDLSSAMDPTSFAEQQELLGEEEHEFLVEAQAELRELENELDAYELELMLSGEFDACGCTLLITAGAGGTDAQDWAEMLLRMYERYTSKRGYTVRLLDVTDGDGGGIKSALLEVDSAYAYGYMKSEHGTHRLVRISPYNAQGKRQTSFASVEVMPILEEDTGSEDGPQIEIPDKDVEVTTMRAGGKGGQNVNKVETAVRVVHLPTGIAVRCAQERSQLLNKERAFRMLRARLVVIAKEQRVQRLADIRGDAIEASWGTQIRNYVFAPYKLVKDTRTGIETSDVDGVVDGELAPFISGFLRHKNVSQ</sequence>
<dbReference type="PANTHER" id="PTHR43116:SF3">
    <property type="entry name" value="CLASS I PEPTIDE CHAIN RELEASE FACTOR"/>
    <property type="match status" value="1"/>
</dbReference>
<dbReference type="AlphaFoldDB" id="A0A5J4Z604"/>
<dbReference type="EMBL" id="VRMN01000001">
    <property type="protein sequence ID" value="KAA8499291.1"/>
    <property type="molecule type" value="Genomic_DNA"/>
</dbReference>
<organism evidence="8 9">
    <name type="scientific">Porphyridium purpureum</name>
    <name type="common">Red alga</name>
    <name type="synonym">Porphyridium cruentum</name>
    <dbReference type="NCBI Taxonomy" id="35688"/>
    <lineage>
        <taxon>Eukaryota</taxon>
        <taxon>Rhodophyta</taxon>
        <taxon>Bangiophyceae</taxon>
        <taxon>Porphyridiales</taxon>
        <taxon>Porphyridiaceae</taxon>
        <taxon>Porphyridium</taxon>
    </lineage>
</organism>
<keyword evidence="5" id="KW-0175">Coiled coil</keyword>
<dbReference type="FunFam" id="3.30.160.20:FF:000027">
    <property type="entry name" value="Peptide chain release factor 1"/>
    <property type="match status" value="1"/>
</dbReference>
<dbReference type="GO" id="GO:0005737">
    <property type="term" value="C:cytoplasm"/>
    <property type="evidence" value="ECO:0007669"/>
    <property type="project" value="InterPro"/>
</dbReference>
<feature type="coiled-coil region" evidence="5">
    <location>
        <begin position="102"/>
        <end position="129"/>
    </location>
</feature>
<keyword evidence="2" id="KW-0488">Methylation</keyword>
<evidence type="ECO:0000256" key="6">
    <source>
        <dbReference type="SAM" id="MobiDB-lite"/>
    </source>
</evidence>
<gene>
    <name evidence="8" type="ORF">FVE85_6876</name>
</gene>
<feature type="domain" description="Prokaryotic-type class I peptide chain release factors" evidence="7">
    <location>
        <begin position="264"/>
        <end position="280"/>
    </location>
</feature>
<dbReference type="InterPro" id="IPR000352">
    <property type="entry name" value="Pep_chain_release_fac_I"/>
</dbReference>
<evidence type="ECO:0000256" key="2">
    <source>
        <dbReference type="ARBA" id="ARBA00022481"/>
    </source>
</evidence>
<dbReference type="SMART" id="SM00937">
    <property type="entry name" value="PCRF"/>
    <property type="match status" value="1"/>
</dbReference>
<dbReference type="Pfam" id="PF03462">
    <property type="entry name" value="PCRF"/>
    <property type="match status" value="1"/>
</dbReference>
<evidence type="ECO:0000256" key="5">
    <source>
        <dbReference type="SAM" id="Coils"/>
    </source>
</evidence>
<evidence type="ECO:0000313" key="9">
    <source>
        <dbReference type="Proteomes" id="UP000324585"/>
    </source>
</evidence>
<keyword evidence="9" id="KW-1185">Reference proteome</keyword>
<dbReference type="OMA" id="GEEEHEF"/>
<dbReference type="InterPro" id="IPR045853">
    <property type="entry name" value="Pep_chain_release_fac_I_sf"/>
</dbReference>
<comment type="caution">
    <text evidence="8">The sequence shown here is derived from an EMBL/GenBank/DDBJ whole genome shotgun (WGS) entry which is preliminary data.</text>
</comment>
<proteinExistence type="inferred from homology"/>
<evidence type="ECO:0000256" key="1">
    <source>
        <dbReference type="ARBA" id="ARBA00010835"/>
    </source>
</evidence>
<evidence type="ECO:0000256" key="4">
    <source>
        <dbReference type="ARBA" id="ARBA00022917"/>
    </source>
</evidence>
<name>A0A5J4Z604_PORPP</name>
<comment type="similarity">
    <text evidence="1">Belongs to the prokaryotic/mitochondrial release factor family.</text>
</comment>
<dbReference type="PANTHER" id="PTHR43116">
    <property type="entry name" value="PEPTIDE CHAIN RELEASE FACTOR 2"/>
    <property type="match status" value="1"/>
</dbReference>
<dbReference type="InterPro" id="IPR005139">
    <property type="entry name" value="PCRF"/>
</dbReference>
<evidence type="ECO:0000259" key="7">
    <source>
        <dbReference type="PROSITE" id="PS00745"/>
    </source>
</evidence>
<feature type="region of interest" description="Disordered" evidence="6">
    <location>
        <begin position="71"/>
        <end position="91"/>
    </location>
</feature>
<dbReference type="SUPFAM" id="SSF75620">
    <property type="entry name" value="Release factor"/>
    <property type="match status" value="1"/>
</dbReference>
<dbReference type="Pfam" id="PF00472">
    <property type="entry name" value="RF-1"/>
    <property type="match status" value="1"/>
</dbReference>
<dbReference type="HAMAP" id="MF_00094">
    <property type="entry name" value="Rel_fac_2"/>
    <property type="match status" value="1"/>
</dbReference>
<feature type="compositionally biased region" description="Polar residues" evidence="6">
    <location>
        <begin position="73"/>
        <end position="90"/>
    </location>
</feature>
<evidence type="ECO:0000256" key="3">
    <source>
        <dbReference type="ARBA" id="ARBA00022490"/>
    </source>
</evidence>
<accession>A0A5J4Z604</accession>
<dbReference type="GO" id="GO:0016149">
    <property type="term" value="F:translation release factor activity, codon specific"/>
    <property type="evidence" value="ECO:0007669"/>
    <property type="project" value="InterPro"/>
</dbReference>
<keyword evidence="4" id="KW-0648">Protein biosynthesis</keyword>
<dbReference type="PROSITE" id="PS00745">
    <property type="entry name" value="RF_PROK_I"/>
    <property type="match status" value="1"/>
</dbReference>
<dbReference type="Gene3D" id="3.30.70.1660">
    <property type="match status" value="1"/>
</dbReference>
<evidence type="ECO:0000313" key="8">
    <source>
        <dbReference type="EMBL" id="KAA8499291.1"/>
    </source>
</evidence>
<dbReference type="Gene3D" id="3.30.160.20">
    <property type="match status" value="1"/>
</dbReference>
<dbReference type="Gene3D" id="1.20.58.410">
    <property type="entry name" value="Release factor"/>
    <property type="match status" value="1"/>
</dbReference>
<dbReference type="InterPro" id="IPR004374">
    <property type="entry name" value="PrfB"/>
</dbReference>